<evidence type="ECO:0008006" key="4">
    <source>
        <dbReference type="Google" id="ProtNLM"/>
    </source>
</evidence>
<feature type="region of interest" description="Disordered" evidence="1">
    <location>
        <begin position="441"/>
        <end position="462"/>
    </location>
</feature>
<proteinExistence type="predicted"/>
<reference evidence="2 3" key="1">
    <citation type="submission" date="2018-02" db="EMBL/GenBank/DDBJ databases">
        <authorList>
            <person name="Cohen D.B."/>
            <person name="Kent A.D."/>
        </authorList>
    </citation>
    <scope>NUCLEOTIDE SEQUENCE [LARGE SCALE GENOMIC DNA]</scope>
    <source>
        <strain evidence="2">1</strain>
    </source>
</reference>
<dbReference type="RefSeq" id="WP_231935650.1">
    <property type="nucleotide sequence ID" value="NZ_BAAAGO010000029.1"/>
</dbReference>
<sequence>MIHLPAKVTPVSGESFDSWLERTARYNGLSVDRLWQQLRQLDTPQFEALTGIDPHDGSLPSIHSFPINTGDRLRETWRVHGVTWRCPICGPAGGPRLLAWQLSLHPVCQQCRCYLADGPHATALPAHADMVEHTQRLLHLVTSNPYRLESLRKIIAIVVETIHAGGPPPTLTIPVPAVPVERLQQLRHRAGSHPIAMANLLSMTADESAHDELNREGWRHIPRNQLTGHDHMPTWLPPHPRPTLGRPWYRQSARTFDKFRNEVRQFCVTHGLQRRHLPNTLFLPDEFPLPPENEWPSRESAAQILCFLITGEVPLHADLPEPHQGHVNAAVMGLGVHHRGLIRRSLQHLVAEGLIDYERRRDTFRSPRVPPALRSRLALSIGFSDPEWPAIRLAQQWLWVRFTRESIGWDTARVMAWGRQADPELLLALHDYGETLLTHTERDVDHDPATRHNHHPDAREAR</sequence>
<keyword evidence="3" id="KW-1185">Reference proteome</keyword>
<dbReference type="Proteomes" id="UP000238164">
    <property type="component" value="Chromosome 1"/>
</dbReference>
<evidence type="ECO:0000313" key="2">
    <source>
        <dbReference type="EMBL" id="SPD87779.1"/>
    </source>
</evidence>
<organism evidence="2 3">
    <name type="scientific">Micropruina glycogenica</name>
    <dbReference type="NCBI Taxonomy" id="75385"/>
    <lineage>
        <taxon>Bacteria</taxon>
        <taxon>Bacillati</taxon>
        <taxon>Actinomycetota</taxon>
        <taxon>Actinomycetes</taxon>
        <taxon>Propionibacteriales</taxon>
        <taxon>Nocardioidaceae</taxon>
        <taxon>Micropruina</taxon>
    </lineage>
</organism>
<evidence type="ECO:0000313" key="3">
    <source>
        <dbReference type="Proteomes" id="UP000238164"/>
    </source>
</evidence>
<name>A0A2N9JK41_9ACTN</name>
<accession>A0A2N9JK41</accession>
<dbReference type="AlphaFoldDB" id="A0A2N9JK41"/>
<protein>
    <recommendedName>
        <fullName evidence="4">TniQ protein</fullName>
    </recommendedName>
</protein>
<gene>
    <name evidence="2" type="ORF">MPLG2_2749</name>
</gene>
<dbReference type="KEGG" id="mgg:MPLG2_2749"/>
<evidence type="ECO:0000256" key="1">
    <source>
        <dbReference type="SAM" id="MobiDB-lite"/>
    </source>
</evidence>
<dbReference type="EMBL" id="LT985188">
    <property type="protein sequence ID" value="SPD87779.1"/>
    <property type="molecule type" value="Genomic_DNA"/>
</dbReference>